<evidence type="ECO:0000256" key="4">
    <source>
        <dbReference type="ARBA" id="ARBA00022827"/>
    </source>
</evidence>
<evidence type="ECO:0000259" key="6">
    <source>
        <dbReference type="Pfam" id="PF00441"/>
    </source>
</evidence>
<dbReference type="RefSeq" id="WP_231819819.1">
    <property type="nucleotide sequence ID" value="NZ_CP082781.1"/>
</dbReference>
<dbReference type="SUPFAM" id="SSF56645">
    <property type="entry name" value="Acyl-CoA dehydrogenase NM domain-like"/>
    <property type="match status" value="1"/>
</dbReference>
<reference evidence="8 9" key="1">
    <citation type="submission" date="2023-01" db="EMBL/GenBank/DDBJ databases">
        <title>Characterization of estradiol degrading bacteria Microbacterium sp. MZT7 and reveal degrading genes through genome analysis.</title>
        <authorList>
            <person name="Hao P."/>
            <person name="Gao Y."/>
        </authorList>
    </citation>
    <scope>NUCLEOTIDE SEQUENCE [LARGE SCALE GENOMIC DNA]</scope>
    <source>
        <strain evidence="8 9">MZT7</strain>
    </source>
</reference>
<dbReference type="Gene3D" id="2.40.110.10">
    <property type="entry name" value="Butyryl-CoA Dehydrogenase, subunit A, domain 2"/>
    <property type="match status" value="1"/>
</dbReference>
<evidence type="ECO:0000256" key="5">
    <source>
        <dbReference type="ARBA" id="ARBA00023002"/>
    </source>
</evidence>
<dbReference type="InterPro" id="IPR009100">
    <property type="entry name" value="AcylCoA_DH/oxidase_NM_dom_sf"/>
</dbReference>
<evidence type="ECO:0000313" key="8">
    <source>
        <dbReference type="EMBL" id="UGS26110.1"/>
    </source>
</evidence>
<protein>
    <submittedName>
        <fullName evidence="8">Acyl-CoA/acyl-ACP dehydrogenase</fullName>
    </submittedName>
</protein>
<dbReference type="Gene3D" id="1.20.140.10">
    <property type="entry name" value="Butyryl-CoA Dehydrogenase, subunit A, domain 3"/>
    <property type="match status" value="1"/>
</dbReference>
<evidence type="ECO:0000256" key="3">
    <source>
        <dbReference type="ARBA" id="ARBA00022630"/>
    </source>
</evidence>
<dbReference type="SUPFAM" id="SSF47203">
    <property type="entry name" value="Acyl-CoA dehydrogenase C-terminal domain-like"/>
    <property type="match status" value="1"/>
</dbReference>
<name>A0ABY3RS59_9MICO</name>
<feature type="domain" description="Acyl-CoA dehydrogenase/oxidase C-terminal" evidence="6">
    <location>
        <begin position="226"/>
        <end position="364"/>
    </location>
</feature>
<keyword evidence="5" id="KW-0560">Oxidoreductase</keyword>
<dbReference type="PANTHER" id="PTHR43884:SF20">
    <property type="entry name" value="ACYL-COA DEHYDROGENASE FADE28"/>
    <property type="match status" value="1"/>
</dbReference>
<evidence type="ECO:0000256" key="2">
    <source>
        <dbReference type="ARBA" id="ARBA00009347"/>
    </source>
</evidence>
<evidence type="ECO:0000313" key="9">
    <source>
        <dbReference type="Proteomes" id="UP001199642"/>
    </source>
</evidence>
<comment type="similarity">
    <text evidence="2">Belongs to the acyl-CoA dehydrogenase family.</text>
</comment>
<gene>
    <name evidence="8" type="ORF">K8F61_15915</name>
</gene>
<accession>A0ABY3RS59</accession>
<dbReference type="CDD" id="cd00567">
    <property type="entry name" value="ACAD"/>
    <property type="match status" value="1"/>
</dbReference>
<keyword evidence="3" id="KW-0285">Flavoprotein</keyword>
<dbReference type="InterPro" id="IPR037069">
    <property type="entry name" value="AcylCoA_DH/ox_N_sf"/>
</dbReference>
<dbReference type="EMBL" id="CP082781">
    <property type="protein sequence ID" value="UGS26110.1"/>
    <property type="molecule type" value="Genomic_DNA"/>
</dbReference>
<evidence type="ECO:0000259" key="7">
    <source>
        <dbReference type="Pfam" id="PF02771"/>
    </source>
</evidence>
<feature type="domain" description="Acyl-CoA dehydrogenase/oxidase N-terminal" evidence="7">
    <location>
        <begin position="6"/>
        <end position="118"/>
    </location>
</feature>
<dbReference type="Pfam" id="PF00441">
    <property type="entry name" value="Acyl-CoA_dh_1"/>
    <property type="match status" value="1"/>
</dbReference>
<dbReference type="Pfam" id="PF02771">
    <property type="entry name" value="Acyl-CoA_dh_N"/>
    <property type="match status" value="1"/>
</dbReference>
<keyword evidence="4" id="KW-0274">FAD</keyword>
<dbReference type="Proteomes" id="UP001199642">
    <property type="component" value="Chromosome"/>
</dbReference>
<dbReference type="PANTHER" id="PTHR43884">
    <property type="entry name" value="ACYL-COA DEHYDROGENASE"/>
    <property type="match status" value="1"/>
</dbReference>
<keyword evidence="9" id="KW-1185">Reference proteome</keyword>
<dbReference type="InterPro" id="IPR013786">
    <property type="entry name" value="AcylCoA_DH/ox_N"/>
</dbReference>
<dbReference type="InterPro" id="IPR046373">
    <property type="entry name" value="Acyl-CoA_Oxase/DH_mid-dom_sf"/>
</dbReference>
<evidence type="ECO:0000256" key="1">
    <source>
        <dbReference type="ARBA" id="ARBA00001974"/>
    </source>
</evidence>
<dbReference type="InterPro" id="IPR036250">
    <property type="entry name" value="AcylCo_DH-like_C"/>
</dbReference>
<proteinExistence type="inferred from homology"/>
<comment type="cofactor">
    <cofactor evidence="1">
        <name>FAD</name>
        <dbReference type="ChEBI" id="CHEBI:57692"/>
    </cofactor>
</comment>
<dbReference type="InterPro" id="IPR009075">
    <property type="entry name" value="AcylCo_DH/oxidase_C"/>
</dbReference>
<sequence length="369" mass="39045">MNFTVTEEQEELIELVRAVLAQRSDDRAMRAALESDAGYDTELWRLLCTEIGAASLAIPEEAGGAGFSTFETHLVLEELGRGLTPSPYLGSVAITAQAILATHDDEAAARLLPGLAEGTSIGALGWAAPDGRWDPERVAVTATPGEPWRVTGRVPLVLEGATADVLVVIAKTPDGARLFELLEPDAVRRDVTPAMDPGLRVATLHLEDVAARPLGDGAPDVLPLVLDHALTAVSALQSGTAARALASTLAYVGQRVQFGRPIGSFQAVKHRLADLHVRVETAATTTRAAARAVADGSAERTSLARLAKAWCSETLDQVAAEMIQLHGGIAITWEHDAHLVFKRAHALGQLFGTAAEQRARAADWALQPA</sequence>
<dbReference type="Gene3D" id="1.10.540.10">
    <property type="entry name" value="Acyl-CoA dehydrogenase/oxidase, N-terminal domain"/>
    <property type="match status" value="1"/>
</dbReference>
<organism evidence="8 9">
    <name type="scientific">Microbacterium resistens</name>
    <dbReference type="NCBI Taxonomy" id="156977"/>
    <lineage>
        <taxon>Bacteria</taxon>
        <taxon>Bacillati</taxon>
        <taxon>Actinomycetota</taxon>
        <taxon>Actinomycetes</taxon>
        <taxon>Micrococcales</taxon>
        <taxon>Microbacteriaceae</taxon>
        <taxon>Microbacterium</taxon>
    </lineage>
</organism>